<dbReference type="EMBL" id="LCAB01000019">
    <property type="protein sequence ID" value="KKR82033.1"/>
    <property type="molecule type" value="Genomic_DNA"/>
</dbReference>
<evidence type="ECO:0000313" key="2">
    <source>
        <dbReference type="EMBL" id="KKR82033.1"/>
    </source>
</evidence>
<protein>
    <recommendedName>
        <fullName evidence="4">Glycosyltransferase RgtA/B/C/D-like domain-containing protein</fullName>
    </recommendedName>
</protein>
<feature type="transmembrane region" description="Helical" evidence="1">
    <location>
        <begin position="188"/>
        <end position="204"/>
    </location>
</feature>
<feature type="transmembrane region" description="Helical" evidence="1">
    <location>
        <begin position="349"/>
        <end position="365"/>
    </location>
</feature>
<dbReference type="AlphaFoldDB" id="A0A0G0TYS7"/>
<evidence type="ECO:0008006" key="4">
    <source>
        <dbReference type="Google" id="ProtNLM"/>
    </source>
</evidence>
<evidence type="ECO:0000313" key="3">
    <source>
        <dbReference type="Proteomes" id="UP000034601"/>
    </source>
</evidence>
<feature type="transmembrane region" description="Helical" evidence="1">
    <location>
        <begin position="64"/>
        <end position="82"/>
    </location>
</feature>
<feature type="transmembrane region" description="Helical" evidence="1">
    <location>
        <begin position="322"/>
        <end position="337"/>
    </location>
</feature>
<keyword evidence="1" id="KW-0472">Membrane</keyword>
<proteinExistence type="predicted"/>
<feature type="transmembrane region" description="Helical" evidence="1">
    <location>
        <begin position="296"/>
        <end position="315"/>
    </location>
</feature>
<evidence type="ECO:0000256" key="1">
    <source>
        <dbReference type="SAM" id="Phobius"/>
    </source>
</evidence>
<comment type="caution">
    <text evidence="2">The sequence shown here is derived from an EMBL/GenBank/DDBJ whole genome shotgun (WGS) entry which is preliminary data.</text>
</comment>
<feature type="transmembrane region" description="Helical" evidence="1">
    <location>
        <begin position="121"/>
        <end position="144"/>
    </location>
</feature>
<gene>
    <name evidence="2" type="ORF">UU29_C0019G0007</name>
</gene>
<feature type="transmembrane region" description="Helical" evidence="1">
    <location>
        <begin position="216"/>
        <end position="243"/>
    </location>
</feature>
<dbReference type="Proteomes" id="UP000034601">
    <property type="component" value="Unassembled WGS sequence"/>
</dbReference>
<feature type="transmembrane region" description="Helical" evidence="1">
    <location>
        <begin position="7"/>
        <end position="24"/>
    </location>
</feature>
<feature type="transmembrane region" description="Helical" evidence="1">
    <location>
        <begin position="94"/>
        <end position="115"/>
    </location>
</feature>
<keyword evidence="1" id="KW-1133">Transmembrane helix</keyword>
<accession>A0A0G0TYS7</accession>
<feature type="transmembrane region" description="Helical" evidence="1">
    <location>
        <begin position="377"/>
        <end position="398"/>
    </location>
</feature>
<keyword evidence="1" id="KW-0812">Transmembrane</keyword>
<organism evidence="2 3">
    <name type="scientific">Candidatus Daviesbacteria bacterium GW2011_GWA2_40_9</name>
    <dbReference type="NCBI Taxonomy" id="1618424"/>
    <lineage>
        <taxon>Bacteria</taxon>
        <taxon>Candidatus Daviesiibacteriota</taxon>
    </lineage>
</organism>
<reference evidence="2 3" key="1">
    <citation type="journal article" date="2015" name="Nature">
        <title>rRNA introns, odd ribosomes, and small enigmatic genomes across a large radiation of phyla.</title>
        <authorList>
            <person name="Brown C.T."/>
            <person name="Hug L.A."/>
            <person name="Thomas B.C."/>
            <person name="Sharon I."/>
            <person name="Castelle C.J."/>
            <person name="Singh A."/>
            <person name="Wilkins M.J."/>
            <person name="Williams K.H."/>
            <person name="Banfield J.F."/>
        </authorList>
    </citation>
    <scope>NUCLEOTIDE SEQUENCE [LARGE SCALE GENOMIC DNA]</scope>
</reference>
<feature type="transmembrane region" description="Helical" evidence="1">
    <location>
        <begin position="250"/>
        <end position="269"/>
    </location>
</feature>
<name>A0A0G0TYS7_9BACT</name>
<sequence>MLKSGYLEIIIITFSLIFSFWLMFHTFSDSQGTMQIATKAWSDFSSHIPLIKSFSFGENFPPQYPLFAGPPIHYHFLFYLLVGTLEKVGLRIDWSLNIPSALGFASLLIIIYYFTKKIFNSQAAALLSVIFFLFNGTLSFLYFLRDHPLSLNFFQEIINNQKFPSFGPYDEGLVAAFWNLNIFTNQRHLGLSYGLVLLILWLLLRVKKTIRSGMLIGVSAAMLVYINFAAAGILGLFLGWIFLVKKTSRMPLLLSLFLVTPAVFLLYRLTNLNSMIVFETGYLVRHPLTWQSIVEFWVQNLGLHAILIPIGLILAPRQIKKLLIVPLLLLFLAPNFYRFSSDMINNHKFFNFFIIVGGMFSAYAVNQIGRIRRIGPMCLIGLIFFTTLSGVIDFFPIVNDAEGGLVDYQANPDARYILEHTPRDAVIANSYWFYHPANLVGRPIYSGYTYFTFSYGYNQGKREQEIIDVYRADSPQMLCALLDTYRISHIELSNNPEGYLKPNMHLWNTLPPDYENPTTHLKIFSTRTLCR</sequence>